<protein>
    <submittedName>
        <fullName evidence="3">Gag-pol polyprotein</fullName>
    </submittedName>
</protein>
<evidence type="ECO:0000259" key="2">
    <source>
        <dbReference type="Pfam" id="PF25597"/>
    </source>
</evidence>
<proteinExistence type="predicted"/>
<evidence type="ECO:0000313" key="3">
    <source>
        <dbReference type="EMBL" id="MCI42313.1"/>
    </source>
</evidence>
<dbReference type="Pfam" id="PF25597">
    <property type="entry name" value="SH3_retrovirus"/>
    <property type="match status" value="1"/>
</dbReference>
<name>A0A392S0A3_9FABA</name>
<reference evidence="3 4" key="1">
    <citation type="journal article" date="2018" name="Front. Plant Sci.">
        <title>Red Clover (Trifolium pratense) and Zigzag Clover (T. medium) - A Picture of Genomic Similarities and Differences.</title>
        <authorList>
            <person name="Dluhosova J."/>
            <person name="Istvanek J."/>
            <person name="Nedelnik J."/>
            <person name="Repkova J."/>
        </authorList>
    </citation>
    <scope>NUCLEOTIDE SEQUENCE [LARGE SCALE GENOMIC DNA]</scope>
    <source>
        <strain evidence="4">cv. 10/8</strain>
        <tissue evidence="3">Leaf</tissue>
    </source>
</reference>
<feature type="domain" description="Retroviral polymerase SH3-like" evidence="2">
    <location>
        <begin position="1"/>
        <end position="45"/>
    </location>
</feature>
<dbReference type="InterPro" id="IPR057670">
    <property type="entry name" value="SH3_retrovirus"/>
</dbReference>
<feature type="compositionally biased region" description="Polar residues" evidence="1">
    <location>
        <begin position="105"/>
        <end position="115"/>
    </location>
</feature>
<sequence length="115" mass="12878">MDPKSDEGLFMGYSQNSRAYRMFNSRTKTMMESINVVIDDSSIDQVTDVETDVEASDQQLDTSFDSESNYEVSNAEPDNVPTNKGPSVRVQKNHPKELIIGNPDQGITTRRSNDV</sequence>
<accession>A0A392S0A3</accession>
<evidence type="ECO:0000313" key="4">
    <source>
        <dbReference type="Proteomes" id="UP000265520"/>
    </source>
</evidence>
<keyword evidence="4" id="KW-1185">Reference proteome</keyword>
<evidence type="ECO:0000256" key="1">
    <source>
        <dbReference type="SAM" id="MobiDB-lite"/>
    </source>
</evidence>
<organism evidence="3 4">
    <name type="scientific">Trifolium medium</name>
    <dbReference type="NCBI Taxonomy" id="97028"/>
    <lineage>
        <taxon>Eukaryota</taxon>
        <taxon>Viridiplantae</taxon>
        <taxon>Streptophyta</taxon>
        <taxon>Embryophyta</taxon>
        <taxon>Tracheophyta</taxon>
        <taxon>Spermatophyta</taxon>
        <taxon>Magnoliopsida</taxon>
        <taxon>eudicotyledons</taxon>
        <taxon>Gunneridae</taxon>
        <taxon>Pentapetalae</taxon>
        <taxon>rosids</taxon>
        <taxon>fabids</taxon>
        <taxon>Fabales</taxon>
        <taxon>Fabaceae</taxon>
        <taxon>Papilionoideae</taxon>
        <taxon>50 kb inversion clade</taxon>
        <taxon>NPAAA clade</taxon>
        <taxon>Hologalegina</taxon>
        <taxon>IRL clade</taxon>
        <taxon>Trifolieae</taxon>
        <taxon>Trifolium</taxon>
    </lineage>
</organism>
<feature type="non-terminal residue" evidence="3">
    <location>
        <position position="115"/>
    </location>
</feature>
<feature type="compositionally biased region" description="Polar residues" evidence="1">
    <location>
        <begin position="56"/>
        <end position="72"/>
    </location>
</feature>
<feature type="region of interest" description="Disordered" evidence="1">
    <location>
        <begin position="50"/>
        <end position="115"/>
    </location>
</feature>
<dbReference type="EMBL" id="LXQA010302941">
    <property type="protein sequence ID" value="MCI42313.1"/>
    <property type="molecule type" value="Genomic_DNA"/>
</dbReference>
<comment type="caution">
    <text evidence="3">The sequence shown here is derived from an EMBL/GenBank/DDBJ whole genome shotgun (WGS) entry which is preliminary data.</text>
</comment>
<dbReference type="Proteomes" id="UP000265520">
    <property type="component" value="Unassembled WGS sequence"/>
</dbReference>
<dbReference type="AlphaFoldDB" id="A0A392S0A3"/>